<evidence type="ECO:0000256" key="1">
    <source>
        <dbReference type="SAM" id="MobiDB-lite"/>
    </source>
</evidence>
<name>A0ABP7I174_9ACTN</name>
<feature type="region of interest" description="Disordered" evidence="1">
    <location>
        <begin position="69"/>
        <end position="136"/>
    </location>
</feature>
<feature type="compositionally biased region" description="Gly residues" evidence="1">
    <location>
        <begin position="121"/>
        <end position="131"/>
    </location>
</feature>
<feature type="compositionally biased region" description="Low complexity" evidence="1">
    <location>
        <begin position="177"/>
        <end position="199"/>
    </location>
</feature>
<organism evidence="2 3">
    <name type="scientific">Sphaerisporangium flaviroseum</name>
    <dbReference type="NCBI Taxonomy" id="509199"/>
    <lineage>
        <taxon>Bacteria</taxon>
        <taxon>Bacillati</taxon>
        <taxon>Actinomycetota</taxon>
        <taxon>Actinomycetes</taxon>
        <taxon>Streptosporangiales</taxon>
        <taxon>Streptosporangiaceae</taxon>
        <taxon>Sphaerisporangium</taxon>
    </lineage>
</organism>
<accession>A0ABP7I174</accession>
<proteinExistence type="predicted"/>
<comment type="caution">
    <text evidence="2">The sequence shown here is derived from an EMBL/GenBank/DDBJ whole genome shotgun (WGS) entry which is preliminary data.</text>
</comment>
<reference evidence="3" key="1">
    <citation type="journal article" date="2019" name="Int. J. Syst. Evol. Microbiol.">
        <title>The Global Catalogue of Microorganisms (GCM) 10K type strain sequencing project: providing services to taxonomists for standard genome sequencing and annotation.</title>
        <authorList>
            <consortium name="The Broad Institute Genomics Platform"/>
            <consortium name="The Broad Institute Genome Sequencing Center for Infectious Disease"/>
            <person name="Wu L."/>
            <person name="Ma J."/>
        </authorList>
    </citation>
    <scope>NUCLEOTIDE SEQUENCE [LARGE SCALE GENOMIC DNA]</scope>
    <source>
        <strain evidence="3">JCM 16908</strain>
    </source>
</reference>
<dbReference type="Proteomes" id="UP001500888">
    <property type="component" value="Unassembled WGS sequence"/>
</dbReference>
<evidence type="ECO:0000313" key="3">
    <source>
        <dbReference type="Proteomes" id="UP001500888"/>
    </source>
</evidence>
<evidence type="ECO:0000313" key="2">
    <source>
        <dbReference type="EMBL" id="GAA3809315.1"/>
    </source>
</evidence>
<feature type="region of interest" description="Disordered" evidence="1">
    <location>
        <begin position="175"/>
        <end position="199"/>
    </location>
</feature>
<dbReference type="EMBL" id="BAAAZR010000007">
    <property type="protein sequence ID" value="GAA3809315.1"/>
    <property type="molecule type" value="Genomic_DNA"/>
</dbReference>
<keyword evidence="3" id="KW-1185">Reference proteome</keyword>
<protein>
    <submittedName>
        <fullName evidence="2">Uncharacterized protein</fullName>
    </submittedName>
</protein>
<gene>
    <name evidence="2" type="ORF">GCM10022226_32070</name>
</gene>
<sequence>MDLARVPRFPTGVHFVTALPRALGVVTVAVVLLISGCGGGSNATAGSPASPSGSGNQRAAFTECMREHGVDMPTGRPDAAPTARPNGSPPARPSGRPGGFGTMSPEMQKAFEDCRSLMPQGGYGQGHGPRGGMDDSALQAFRSCMNDNGAELPENGGMRGLKTADPVIAKALKKCRPLLPTRTPGPGRPGTQTPAQPTT</sequence>